<dbReference type="PANTHER" id="PTHR30417">
    <property type="entry name" value="N-ACETYLMURAMOYL-L-ALANINE AMIDASE AMID"/>
    <property type="match status" value="1"/>
</dbReference>
<evidence type="ECO:0000256" key="3">
    <source>
        <dbReference type="ARBA" id="ARBA00022801"/>
    </source>
</evidence>
<gene>
    <name evidence="8" type="ORF">GW534_08430</name>
</gene>
<evidence type="ECO:0000256" key="2">
    <source>
        <dbReference type="ARBA" id="ARBA00011901"/>
    </source>
</evidence>
<dbReference type="InterPro" id="IPR036505">
    <property type="entry name" value="Amidase/PGRP_sf"/>
</dbReference>
<comment type="catalytic activity">
    <reaction evidence="1">
        <text>Hydrolyzes the link between N-acetylmuramoyl residues and L-amino acid residues in certain cell-wall glycopeptides.</text>
        <dbReference type="EC" id="3.5.1.28"/>
    </reaction>
</comment>
<dbReference type="Gene3D" id="3.40.80.10">
    <property type="entry name" value="Peptidoglycan recognition protein-like"/>
    <property type="match status" value="1"/>
</dbReference>
<comment type="caution">
    <text evidence="8">The sequence shown here is derived from an EMBL/GenBank/DDBJ whole genome shotgun (WGS) entry which is preliminary data.</text>
</comment>
<dbReference type="CDD" id="cd06583">
    <property type="entry name" value="PGRP"/>
    <property type="match status" value="1"/>
</dbReference>
<evidence type="ECO:0000256" key="5">
    <source>
        <dbReference type="ARBA" id="ARBA00030881"/>
    </source>
</evidence>
<keyword evidence="9" id="KW-1185">Reference proteome</keyword>
<dbReference type="SUPFAM" id="SSF55846">
    <property type="entry name" value="N-acetylmuramoyl-L-alanine amidase-like"/>
    <property type="match status" value="1"/>
</dbReference>
<accession>A0ABX0A2V9</accession>
<evidence type="ECO:0000256" key="4">
    <source>
        <dbReference type="ARBA" id="ARBA00023316"/>
    </source>
</evidence>
<protein>
    <recommendedName>
        <fullName evidence="2">N-acetylmuramoyl-L-alanine amidase</fullName>
        <ecNumber evidence="2">3.5.1.28</ecNumber>
    </recommendedName>
    <alternativeName>
        <fullName evidence="6">Autolysin</fullName>
    </alternativeName>
    <alternativeName>
        <fullName evidence="5">Cell wall hydrolase</fullName>
    </alternativeName>
</protein>
<organism evidence="8 9">
    <name type="scientific">Pallidibacillus pasinlerensis</name>
    <dbReference type="NCBI Taxonomy" id="2703818"/>
    <lineage>
        <taxon>Bacteria</taxon>
        <taxon>Bacillati</taxon>
        <taxon>Bacillota</taxon>
        <taxon>Bacilli</taxon>
        <taxon>Bacillales</taxon>
        <taxon>Bacillaceae</taxon>
        <taxon>Pallidibacillus</taxon>
    </lineage>
</organism>
<dbReference type="PANTHER" id="PTHR30417:SF1">
    <property type="entry name" value="N-ACETYLMURAMOYL-L-ALANINE AMIDASE AMID"/>
    <property type="match status" value="1"/>
</dbReference>
<proteinExistence type="predicted"/>
<sequence>MDREGKIYRMVDEDRAAWHAGKGSLPDYPHYENKLNQYSIGIELLAIGTKEELHKLVPHVDYESIDPVHIGYTDAQYESLKLLIDDIAKRNPTIKLDRKHIIGHDEYTDRRTDPGSLFDWSRIGF</sequence>
<dbReference type="Pfam" id="PF01510">
    <property type="entry name" value="Amidase_2"/>
    <property type="match status" value="1"/>
</dbReference>
<dbReference type="Proteomes" id="UP000743899">
    <property type="component" value="Unassembled WGS sequence"/>
</dbReference>
<name>A0ABX0A2V9_9BACI</name>
<dbReference type="EC" id="3.5.1.28" evidence="2"/>
<evidence type="ECO:0000313" key="8">
    <source>
        <dbReference type="EMBL" id="NCU17779.1"/>
    </source>
</evidence>
<evidence type="ECO:0000256" key="6">
    <source>
        <dbReference type="ARBA" id="ARBA00032390"/>
    </source>
</evidence>
<dbReference type="EMBL" id="JAACYS010000033">
    <property type="protein sequence ID" value="NCU17779.1"/>
    <property type="molecule type" value="Genomic_DNA"/>
</dbReference>
<dbReference type="InterPro" id="IPR051206">
    <property type="entry name" value="NAMLAA_amidase_2"/>
</dbReference>
<keyword evidence="4" id="KW-0961">Cell wall biogenesis/degradation</keyword>
<evidence type="ECO:0000259" key="7">
    <source>
        <dbReference type="Pfam" id="PF01510"/>
    </source>
</evidence>
<reference evidence="8 9" key="1">
    <citation type="submission" date="2020-01" db="EMBL/GenBank/DDBJ databases">
        <title>A novel Bacillus sp. from Pasinler.</title>
        <authorList>
            <person name="Adiguzel A."/>
            <person name="Ay H."/>
            <person name="Baltaci M.O."/>
        </authorList>
    </citation>
    <scope>NUCLEOTIDE SEQUENCE [LARGE SCALE GENOMIC DNA]</scope>
    <source>
        <strain evidence="8 9">P1</strain>
    </source>
</reference>
<evidence type="ECO:0000313" key="9">
    <source>
        <dbReference type="Proteomes" id="UP000743899"/>
    </source>
</evidence>
<feature type="domain" description="N-acetylmuramoyl-L-alanine amidase" evidence="7">
    <location>
        <begin position="2"/>
        <end position="115"/>
    </location>
</feature>
<dbReference type="InterPro" id="IPR002502">
    <property type="entry name" value="Amidase_domain"/>
</dbReference>
<evidence type="ECO:0000256" key="1">
    <source>
        <dbReference type="ARBA" id="ARBA00001561"/>
    </source>
</evidence>
<keyword evidence="3" id="KW-0378">Hydrolase</keyword>